<dbReference type="InterPro" id="IPR012914">
    <property type="entry name" value="PucR_dom"/>
</dbReference>
<dbReference type="InterPro" id="IPR025736">
    <property type="entry name" value="PucR_C-HTH_dom"/>
</dbReference>
<evidence type="ECO:0000259" key="2">
    <source>
        <dbReference type="Pfam" id="PF07905"/>
    </source>
</evidence>
<dbReference type="PANTHER" id="PTHR33744">
    <property type="entry name" value="CARBOHYDRATE DIACID REGULATOR"/>
    <property type="match status" value="1"/>
</dbReference>
<dbReference type="Proteomes" id="UP001500642">
    <property type="component" value="Unassembled WGS sequence"/>
</dbReference>
<protein>
    <submittedName>
        <fullName evidence="5">PucR family transcriptional regulator</fullName>
    </submittedName>
</protein>
<comment type="similarity">
    <text evidence="1">Belongs to the CdaR family.</text>
</comment>
<dbReference type="Pfam" id="PF13556">
    <property type="entry name" value="HTH_30"/>
    <property type="match status" value="1"/>
</dbReference>
<keyword evidence="6" id="KW-1185">Reference proteome</keyword>
<evidence type="ECO:0000313" key="5">
    <source>
        <dbReference type="EMBL" id="GAA4396098.1"/>
    </source>
</evidence>
<feature type="domain" description="CdaR GGDEF-like" evidence="4">
    <location>
        <begin position="319"/>
        <end position="453"/>
    </location>
</feature>
<feature type="domain" description="Purine catabolism PurC-like" evidence="2">
    <location>
        <begin position="36"/>
        <end position="154"/>
    </location>
</feature>
<evidence type="ECO:0000259" key="3">
    <source>
        <dbReference type="Pfam" id="PF13556"/>
    </source>
</evidence>
<dbReference type="PANTHER" id="PTHR33744:SF1">
    <property type="entry name" value="DNA-BINDING TRANSCRIPTIONAL ACTIVATOR ADER"/>
    <property type="match status" value="1"/>
</dbReference>
<dbReference type="InterPro" id="IPR041522">
    <property type="entry name" value="CdaR_GGDEF"/>
</dbReference>
<dbReference type="InterPro" id="IPR042070">
    <property type="entry name" value="PucR_C-HTH_sf"/>
</dbReference>
<proteinExistence type="inferred from homology"/>
<dbReference type="Pfam" id="PF07905">
    <property type="entry name" value="PucR"/>
    <property type="match status" value="1"/>
</dbReference>
<gene>
    <name evidence="5" type="ORF">GCM10023167_27080</name>
</gene>
<evidence type="ECO:0000259" key="4">
    <source>
        <dbReference type="Pfam" id="PF17853"/>
    </source>
</evidence>
<name>A0ABP8JTX8_9MICO</name>
<sequence length="568" mass="61836">MPNQPVRSGRTCYAHAVSREEPAITELDPAALPLSEVLTLPSLLGSRLVAGGTRLDRTVRRVNIMEVPDILPWVRPHELLLTTGYPLRDDPGRLTELVSEFSAHGLSGLGIKMSRYLEEIPEEAIARADDLGLPIIALPADTGFDDIINEVLAEVLGRSADSLHRSERVMRELVDAVVTGGDLDDVCARLAHEIGIHVVVTTMDGRVRAEVPDPRAVADPPRPRELPCFDPTGRFRVESEPTGVDLAQDGMHRMSTRILGGSRDLGRLVVFSERGLGPAHLGVLEQSAAAAALVITKQQAISAVESKYRTDFIHEVMRGRITSTDRILSHAESLGWDLDRPLSVVVAEVDADADASEGDEKRTLQELFATAWTAAVKRLDEKAAVVGAGDEVIALLPAADTERQSAAVEECIREVRGMGGGGRRAFSTGISRPAATVHDLPTAYVEATRAVEIGRRIHGGSALSHFDTLGVHRLLLQVADTEELRAFAEDTLGPLAGDAKTEYADLRETLQVLLDHNLNVAETARALFFHYNSLRYRITKLERMLGPFTTDPHLRLAITLALQIVRLP</sequence>
<comment type="caution">
    <text evidence="5">The sequence shown here is derived from an EMBL/GenBank/DDBJ whole genome shotgun (WGS) entry which is preliminary data.</text>
</comment>
<dbReference type="Gene3D" id="1.10.10.2840">
    <property type="entry name" value="PucR C-terminal helix-turn-helix domain"/>
    <property type="match status" value="1"/>
</dbReference>
<organism evidence="5 6">
    <name type="scientific">Brevibacterium pityocampae</name>
    <dbReference type="NCBI Taxonomy" id="506594"/>
    <lineage>
        <taxon>Bacteria</taxon>
        <taxon>Bacillati</taxon>
        <taxon>Actinomycetota</taxon>
        <taxon>Actinomycetes</taxon>
        <taxon>Micrococcales</taxon>
        <taxon>Brevibacteriaceae</taxon>
        <taxon>Brevibacterium</taxon>
    </lineage>
</organism>
<accession>A0ABP8JTX8</accession>
<feature type="domain" description="PucR C-terminal helix-turn-helix" evidence="3">
    <location>
        <begin position="506"/>
        <end position="564"/>
    </location>
</feature>
<evidence type="ECO:0000313" key="6">
    <source>
        <dbReference type="Proteomes" id="UP001500642"/>
    </source>
</evidence>
<dbReference type="InterPro" id="IPR051448">
    <property type="entry name" value="CdaR-like_regulators"/>
</dbReference>
<evidence type="ECO:0000256" key="1">
    <source>
        <dbReference type="ARBA" id="ARBA00006754"/>
    </source>
</evidence>
<reference evidence="6" key="1">
    <citation type="journal article" date="2019" name="Int. J. Syst. Evol. Microbiol.">
        <title>The Global Catalogue of Microorganisms (GCM) 10K type strain sequencing project: providing services to taxonomists for standard genome sequencing and annotation.</title>
        <authorList>
            <consortium name="The Broad Institute Genomics Platform"/>
            <consortium name="The Broad Institute Genome Sequencing Center for Infectious Disease"/>
            <person name="Wu L."/>
            <person name="Ma J."/>
        </authorList>
    </citation>
    <scope>NUCLEOTIDE SEQUENCE [LARGE SCALE GENOMIC DNA]</scope>
    <source>
        <strain evidence="6">JCM 17808</strain>
    </source>
</reference>
<dbReference type="Pfam" id="PF17853">
    <property type="entry name" value="GGDEF_2"/>
    <property type="match status" value="1"/>
</dbReference>
<dbReference type="EMBL" id="BAABGL010000036">
    <property type="protein sequence ID" value="GAA4396098.1"/>
    <property type="molecule type" value="Genomic_DNA"/>
</dbReference>